<proteinExistence type="evidence at transcript level"/>
<name>D8V064_9FABA</name>
<feature type="non-terminal residue" evidence="2">
    <location>
        <position position="64"/>
    </location>
</feature>
<feature type="non-terminal residue" evidence="2">
    <location>
        <position position="1"/>
    </location>
</feature>
<reference evidence="2" key="1">
    <citation type="submission" date="2009-06" db="EMBL/GenBank/DDBJ databases">
        <title>CDNA-AFLP analysis of host pathogen interaction of late leaf spot disease in peanut/Cercosporidium personatum.</title>
        <authorList>
            <person name="Kumar D."/>
            <person name="Kirti P.B."/>
        </authorList>
    </citation>
    <scope>NUCLEOTIDE SEQUENCE</scope>
</reference>
<keyword evidence="1" id="KW-0472">Membrane</keyword>
<evidence type="ECO:0000256" key="1">
    <source>
        <dbReference type="SAM" id="Phobius"/>
    </source>
</evidence>
<sequence length="64" mass="7620">FPQSNCSCCSFLICSQFSWSCWMFWLTWLHCCCCAFLNWLTSSLKWCRSPFIWCTSHCNCSQLL</sequence>
<feature type="transmembrane region" description="Helical" evidence="1">
    <location>
        <begin position="22"/>
        <end position="40"/>
    </location>
</feature>
<keyword evidence="1" id="KW-1133">Transmembrane helix</keyword>
<evidence type="ECO:0000313" key="2">
    <source>
        <dbReference type="EMBL" id="ADG86234.1"/>
    </source>
</evidence>
<protein>
    <submittedName>
        <fullName evidence="2">Uncharacterized protein</fullName>
    </submittedName>
</protein>
<dbReference type="EMBL" id="GQ293094">
    <property type="protein sequence ID" value="ADG86234.1"/>
    <property type="molecule type" value="mRNA"/>
</dbReference>
<keyword evidence="1" id="KW-0812">Transmembrane</keyword>
<organism evidence="2">
    <name type="scientific">Arachis diogoi</name>
    <dbReference type="NCBI Taxonomy" id="170720"/>
    <lineage>
        <taxon>Eukaryota</taxon>
        <taxon>Viridiplantae</taxon>
        <taxon>Streptophyta</taxon>
        <taxon>Embryophyta</taxon>
        <taxon>Tracheophyta</taxon>
        <taxon>Spermatophyta</taxon>
        <taxon>Magnoliopsida</taxon>
        <taxon>eudicotyledons</taxon>
        <taxon>Gunneridae</taxon>
        <taxon>Pentapetalae</taxon>
        <taxon>rosids</taxon>
        <taxon>fabids</taxon>
        <taxon>Fabales</taxon>
        <taxon>Fabaceae</taxon>
        <taxon>Papilionoideae</taxon>
        <taxon>50 kb inversion clade</taxon>
        <taxon>dalbergioids sensu lato</taxon>
        <taxon>Dalbergieae</taxon>
        <taxon>Pterocarpus clade</taxon>
        <taxon>Arachis</taxon>
    </lineage>
</organism>
<dbReference type="AlphaFoldDB" id="D8V064"/>
<accession>D8V064</accession>